<accession>A0ABY8CAT9</accession>
<evidence type="ECO:0000313" key="3">
    <source>
        <dbReference type="EMBL" id="WEJ62607.1"/>
    </source>
</evidence>
<evidence type="ECO:0000256" key="2">
    <source>
        <dbReference type="SAM" id="SignalP"/>
    </source>
</evidence>
<evidence type="ECO:0000313" key="4">
    <source>
        <dbReference type="Proteomes" id="UP001222275"/>
    </source>
</evidence>
<dbReference type="Proteomes" id="UP001222275">
    <property type="component" value="Chromosome"/>
</dbReference>
<feature type="region of interest" description="Disordered" evidence="1">
    <location>
        <begin position="137"/>
        <end position="157"/>
    </location>
</feature>
<feature type="signal peptide" evidence="2">
    <location>
        <begin position="1"/>
        <end position="22"/>
    </location>
</feature>
<sequence length="346" mass="40213">MQKPIIKALLIVSALFSSACYADESTLQTSAPETEKPVLEQVQNERIQGYLSELSDAHAYIGGYVHSVGEGIDNFFGDESSEVVQKGSRLIVYTPFTFYDNGETVSSLNFRALIDLPKTNHRWKILVSSFEGDEEQNVNSVTNSESLSNTSQKTVTEDSQNTLAGRYLFNASKNTFSHIDIGLKFINYIEPNPYIQYKVRYKKELTKALQSRTTQNIYLERDRGLAWEGRQVFDYQLDPKWLARSQTSGTWWRDDEEVLINQKAILFEKINSFRARAYFVEGNWNIDNQDTLFESVSLGMNWRERVYKDWLFAELEPRASWYESNNFSEPVYSLRLMLEMHFYQLR</sequence>
<keyword evidence="4" id="KW-1185">Reference proteome</keyword>
<gene>
    <name evidence="3" type="ORF">NR989_11420</name>
</gene>
<dbReference type="PROSITE" id="PS51257">
    <property type="entry name" value="PROKAR_LIPOPROTEIN"/>
    <property type="match status" value="1"/>
</dbReference>
<evidence type="ECO:0000256" key="1">
    <source>
        <dbReference type="SAM" id="MobiDB-lite"/>
    </source>
</evidence>
<evidence type="ECO:0008006" key="5">
    <source>
        <dbReference type="Google" id="ProtNLM"/>
    </source>
</evidence>
<keyword evidence="2" id="KW-0732">Signal</keyword>
<name>A0ABY8CAT9_9GAMM</name>
<protein>
    <recommendedName>
        <fullName evidence="5">DUF560 domain-containing protein</fullName>
    </recommendedName>
</protein>
<dbReference type="EMBL" id="CP102381">
    <property type="protein sequence ID" value="WEJ62607.1"/>
    <property type="molecule type" value="Genomic_DNA"/>
</dbReference>
<reference evidence="3 4" key="1">
    <citation type="submission" date="2022-06" db="EMBL/GenBank/DDBJ databases">
        <title>Thiomicrohabdus sp. nov, an obligately chemolithoautotrophic, sulfur-oxidizing bacterium isolated from beach of Guanyin Mountain. Amoy.</title>
        <authorList>
            <person name="Zhu H."/>
        </authorList>
    </citation>
    <scope>NUCLEOTIDE SEQUENCE [LARGE SCALE GENOMIC DNA]</scope>
    <source>
        <strain evidence="3 4">XGS-01</strain>
    </source>
</reference>
<feature type="chain" id="PRO_5045190315" description="DUF560 domain-containing protein" evidence="2">
    <location>
        <begin position="23"/>
        <end position="346"/>
    </location>
</feature>
<proteinExistence type="predicted"/>
<dbReference type="RefSeq" id="WP_275594865.1">
    <property type="nucleotide sequence ID" value="NZ_CP102381.1"/>
</dbReference>
<organism evidence="3 4">
    <name type="scientific">Thiomicrorhabdus lithotrophica</name>
    <dbReference type="NCBI Taxonomy" id="2949997"/>
    <lineage>
        <taxon>Bacteria</taxon>
        <taxon>Pseudomonadati</taxon>
        <taxon>Pseudomonadota</taxon>
        <taxon>Gammaproteobacteria</taxon>
        <taxon>Thiotrichales</taxon>
        <taxon>Piscirickettsiaceae</taxon>
        <taxon>Thiomicrorhabdus</taxon>
    </lineage>
</organism>